<dbReference type="PROSITE" id="PS50268">
    <property type="entry name" value="CADHERIN_2"/>
    <property type="match status" value="2"/>
</dbReference>
<dbReference type="InterPro" id="IPR015919">
    <property type="entry name" value="Cadherin-like_sf"/>
</dbReference>
<dbReference type="OrthoDB" id="8961010at2759"/>
<dbReference type="SUPFAM" id="SSF49313">
    <property type="entry name" value="Cadherin-like"/>
    <property type="match status" value="2"/>
</dbReference>
<name>A0A8T1SWN7_CHESE</name>
<keyword evidence="6" id="KW-1133">Transmembrane helix</keyword>
<dbReference type="PRINTS" id="PR00205">
    <property type="entry name" value="CADHERIN"/>
</dbReference>
<evidence type="ECO:0000256" key="7">
    <source>
        <dbReference type="ARBA" id="ARBA00023136"/>
    </source>
</evidence>
<evidence type="ECO:0000256" key="2">
    <source>
        <dbReference type="ARBA" id="ARBA00022692"/>
    </source>
</evidence>
<keyword evidence="7" id="KW-0472">Membrane</keyword>
<evidence type="ECO:0000256" key="5">
    <source>
        <dbReference type="ARBA" id="ARBA00022889"/>
    </source>
</evidence>
<reference evidence="10 11" key="1">
    <citation type="journal article" date="2020" name="G3 (Bethesda)">
        <title>Draft Genome of the Common Snapping Turtle, Chelydra serpentina, a Model for Phenotypic Plasticity in Reptiles.</title>
        <authorList>
            <person name="Das D."/>
            <person name="Singh S.K."/>
            <person name="Bierstedt J."/>
            <person name="Erickson A."/>
            <person name="Galli G.L.J."/>
            <person name="Crossley D.A. 2nd"/>
            <person name="Rhen T."/>
        </authorList>
    </citation>
    <scope>NUCLEOTIDE SEQUENCE [LARGE SCALE GENOMIC DNA]</scope>
    <source>
        <strain evidence="10">KW</strain>
    </source>
</reference>
<dbReference type="CDD" id="cd11304">
    <property type="entry name" value="Cadherin_repeat"/>
    <property type="match status" value="1"/>
</dbReference>
<evidence type="ECO:0000256" key="8">
    <source>
        <dbReference type="PROSITE-ProRule" id="PRU00043"/>
    </source>
</evidence>
<dbReference type="GO" id="GO:0007156">
    <property type="term" value="P:homophilic cell adhesion via plasma membrane adhesion molecules"/>
    <property type="evidence" value="ECO:0007669"/>
    <property type="project" value="InterPro"/>
</dbReference>
<dbReference type="FunFam" id="2.60.40.60:FF:000083">
    <property type="entry name" value="Desmoglein 1"/>
    <property type="match status" value="1"/>
</dbReference>
<dbReference type="Pfam" id="PF00028">
    <property type="entry name" value="Cadherin"/>
    <property type="match status" value="1"/>
</dbReference>
<comment type="subcellular location">
    <subcellularLocation>
        <location evidence="1">Membrane</location>
    </subcellularLocation>
</comment>
<dbReference type="GO" id="GO:0030057">
    <property type="term" value="C:desmosome"/>
    <property type="evidence" value="ECO:0007669"/>
    <property type="project" value="TreeGrafter"/>
</dbReference>
<keyword evidence="2" id="KW-0812">Transmembrane</keyword>
<keyword evidence="3" id="KW-0677">Repeat</keyword>
<evidence type="ECO:0000313" key="10">
    <source>
        <dbReference type="EMBL" id="KAG6933656.1"/>
    </source>
</evidence>
<dbReference type="SMART" id="SM00112">
    <property type="entry name" value="CA"/>
    <property type="match status" value="1"/>
</dbReference>
<dbReference type="GO" id="GO:0005509">
    <property type="term" value="F:calcium ion binding"/>
    <property type="evidence" value="ECO:0007669"/>
    <property type="project" value="UniProtKB-UniRule"/>
</dbReference>
<evidence type="ECO:0000313" key="11">
    <source>
        <dbReference type="Proteomes" id="UP000765507"/>
    </source>
</evidence>
<dbReference type="AlphaFoldDB" id="A0A8T1SWN7"/>
<dbReference type="EMBL" id="JAHGAV010000070">
    <property type="protein sequence ID" value="KAG6933656.1"/>
    <property type="molecule type" value="Genomic_DNA"/>
</dbReference>
<proteinExistence type="predicted"/>
<dbReference type="PANTHER" id="PTHR24025:SF10">
    <property type="entry name" value="DESMOGLEIN-4"/>
    <property type="match status" value="1"/>
</dbReference>
<dbReference type="InterPro" id="IPR050971">
    <property type="entry name" value="Cadherin-domain_protein"/>
</dbReference>
<comment type="caution">
    <text evidence="10">The sequence shown here is derived from an EMBL/GenBank/DDBJ whole genome shotgun (WGS) entry which is preliminary data.</text>
</comment>
<evidence type="ECO:0000259" key="9">
    <source>
        <dbReference type="PROSITE" id="PS50268"/>
    </source>
</evidence>
<evidence type="ECO:0000256" key="4">
    <source>
        <dbReference type="ARBA" id="ARBA00022837"/>
    </source>
</evidence>
<dbReference type="Proteomes" id="UP000765507">
    <property type="component" value="Unassembled WGS sequence"/>
</dbReference>
<dbReference type="InterPro" id="IPR020894">
    <property type="entry name" value="Cadherin_CS"/>
</dbReference>
<dbReference type="FunFam" id="2.60.40.60:FF:000068">
    <property type="entry name" value="Desmoglein 1"/>
    <property type="match status" value="1"/>
</dbReference>
<gene>
    <name evidence="10" type="primary">DSG1</name>
    <name evidence="10" type="ORF">G0U57_018874</name>
</gene>
<dbReference type="PANTHER" id="PTHR24025">
    <property type="entry name" value="DESMOGLEIN FAMILY MEMBER"/>
    <property type="match status" value="1"/>
</dbReference>
<accession>A0A8T1SWN7</accession>
<feature type="domain" description="Cadherin" evidence="9">
    <location>
        <begin position="1"/>
        <end position="92"/>
    </location>
</feature>
<dbReference type="InterPro" id="IPR002126">
    <property type="entry name" value="Cadherin-like_dom"/>
</dbReference>
<feature type="domain" description="Cadherin" evidence="9">
    <location>
        <begin position="93"/>
        <end position="158"/>
    </location>
</feature>
<organism evidence="10 11">
    <name type="scientific">Chelydra serpentina</name>
    <name type="common">Snapping turtle</name>
    <name type="synonym">Testudo serpentina</name>
    <dbReference type="NCBI Taxonomy" id="8475"/>
    <lineage>
        <taxon>Eukaryota</taxon>
        <taxon>Metazoa</taxon>
        <taxon>Chordata</taxon>
        <taxon>Craniata</taxon>
        <taxon>Vertebrata</taxon>
        <taxon>Euteleostomi</taxon>
        <taxon>Archelosauria</taxon>
        <taxon>Testudinata</taxon>
        <taxon>Testudines</taxon>
        <taxon>Cryptodira</taxon>
        <taxon>Durocryptodira</taxon>
        <taxon>Americhelydia</taxon>
        <taxon>Chelydroidea</taxon>
        <taxon>Chelydridae</taxon>
        <taxon>Chelydra</taxon>
    </lineage>
</organism>
<evidence type="ECO:0000256" key="3">
    <source>
        <dbReference type="ARBA" id="ARBA00022737"/>
    </source>
</evidence>
<protein>
    <submittedName>
        <fullName evidence="10">Desmoglein 1</fullName>
    </submittedName>
</protein>
<keyword evidence="4 8" id="KW-0106">Calcium</keyword>
<sequence length="171" mass="19068">MKIIATDADEPNHLNSKIAYKIESQEPAGASMFILNKYTGEVHIANFLDREQHSSYSLVVKASDRDGAADGISSLCNCAIKVIDVNDNFPTLSQSSYSASIVENSLSSEVLRIQAMDADDEFSDNWIAEFFFISGNQDNCFEFVTDPVTNEGILRVVKVRMYECYNSQNLK</sequence>
<dbReference type="Gene3D" id="2.60.40.60">
    <property type="entry name" value="Cadherins"/>
    <property type="match status" value="2"/>
</dbReference>
<evidence type="ECO:0000256" key="1">
    <source>
        <dbReference type="ARBA" id="ARBA00004370"/>
    </source>
</evidence>
<evidence type="ECO:0000256" key="6">
    <source>
        <dbReference type="ARBA" id="ARBA00022989"/>
    </source>
</evidence>
<keyword evidence="5" id="KW-0130">Cell adhesion</keyword>
<dbReference type="PROSITE" id="PS00232">
    <property type="entry name" value="CADHERIN_1"/>
    <property type="match status" value="1"/>
</dbReference>
<keyword evidence="11" id="KW-1185">Reference proteome</keyword>
<dbReference type="GO" id="GO:0005886">
    <property type="term" value="C:plasma membrane"/>
    <property type="evidence" value="ECO:0007669"/>
    <property type="project" value="InterPro"/>
</dbReference>